<dbReference type="Proteomes" id="UP000266841">
    <property type="component" value="Unassembled WGS sequence"/>
</dbReference>
<protein>
    <submittedName>
        <fullName evidence="2">Uncharacterized protein</fullName>
    </submittedName>
</protein>
<proteinExistence type="predicted"/>
<gene>
    <name evidence="2" type="ORF">THAOC_00832</name>
</gene>
<dbReference type="EMBL" id="AGNL01001005">
    <property type="protein sequence ID" value="EJK77339.1"/>
    <property type="molecule type" value="Genomic_DNA"/>
</dbReference>
<feature type="compositionally biased region" description="Basic residues" evidence="1">
    <location>
        <begin position="50"/>
        <end position="62"/>
    </location>
</feature>
<dbReference type="PANTHER" id="PTHR37948">
    <property type="entry name" value="ZGC:113208"/>
    <property type="match status" value="1"/>
</dbReference>
<dbReference type="OMA" id="CNKILAA"/>
<dbReference type="OrthoDB" id="4850at2759"/>
<dbReference type="PANTHER" id="PTHR37948:SF1">
    <property type="entry name" value="BLL5189 PROTEIN"/>
    <property type="match status" value="1"/>
</dbReference>
<evidence type="ECO:0000313" key="3">
    <source>
        <dbReference type="Proteomes" id="UP000266841"/>
    </source>
</evidence>
<name>K0TJK7_THAOC</name>
<comment type="caution">
    <text evidence="2">The sequence shown here is derived from an EMBL/GenBank/DDBJ whole genome shotgun (WGS) entry which is preliminary data.</text>
</comment>
<keyword evidence="3" id="KW-1185">Reference proteome</keyword>
<evidence type="ECO:0000256" key="1">
    <source>
        <dbReference type="SAM" id="MobiDB-lite"/>
    </source>
</evidence>
<feature type="region of interest" description="Disordered" evidence="1">
    <location>
        <begin position="133"/>
        <end position="163"/>
    </location>
</feature>
<evidence type="ECO:0000313" key="2">
    <source>
        <dbReference type="EMBL" id="EJK77339.1"/>
    </source>
</evidence>
<accession>K0TJK7</accession>
<dbReference type="eggNOG" id="ENOG502RZV2">
    <property type="taxonomic scope" value="Eukaryota"/>
</dbReference>
<sequence>MSGGTKRTAIVTQPTSGHKSQESHTPKNVAAATRTGHLIEARVEEGTTPHRARRNHATKGRGGRPGLRDLHPLAHIARIAALLSESYTPHQVSRRVASQHCVAFMHLSRLSLALFVSPRLRQHSLEVVRRASTTRYANNPQHADHRSPTQTKRASRSTRKMSAQTEAYSAMAKSLNDDIIDSADPSAERANDVLEALEAVARRKQITVAVLSSTNIGKFLTKTVKACKRHRRTAESKEEWEMAISKAEALLASFKEVASAEAMVAKKRKADESKTAGLPKSAAVYRSRLTSQSKEMYKDPPAMPPAAITIEDSMAPAPKRNKTTGELTFVCGDDDGISSALKDFKPNRTPEEVLRAGSFGGTYYRPIASAVTNVRYSSSAVLKDSVRPEWIEGLNKSRMITSSTYDKSVNKFGVKCGGSLGMWESSGWISDSDPYGWFQWYCRFYQGRRCSDDSRQISRWLKSAGPKGRFRSQLCNKILAAGTSAGDTKISPVIRQTLLHWGIGGHGAYG</sequence>
<feature type="region of interest" description="Disordered" evidence="1">
    <location>
        <begin position="1"/>
        <end position="29"/>
    </location>
</feature>
<reference evidence="2 3" key="1">
    <citation type="journal article" date="2012" name="Genome Biol.">
        <title>Genome and low-iron response of an oceanic diatom adapted to chronic iron limitation.</title>
        <authorList>
            <person name="Lommer M."/>
            <person name="Specht M."/>
            <person name="Roy A.S."/>
            <person name="Kraemer L."/>
            <person name="Andreson R."/>
            <person name="Gutowska M.A."/>
            <person name="Wolf J."/>
            <person name="Bergner S.V."/>
            <person name="Schilhabel M.B."/>
            <person name="Klostermeier U.C."/>
            <person name="Beiko R.G."/>
            <person name="Rosenstiel P."/>
            <person name="Hippler M."/>
            <person name="Laroche J."/>
        </authorList>
    </citation>
    <scope>NUCLEOTIDE SEQUENCE [LARGE SCALE GENOMIC DNA]</scope>
    <source>
        <strain evidence="2 3">CCMP1005</strain>
    </source>
</reference>
<feature type="region of interest" description="Disordered" evidence="1">
    <location>
        <begin position="47"/>
        <end position="69"/>
    </location>
</feature>
<organism evidence="2 3">
    <name type="scientific">Thalassiosira oceanica</name>
    <name type="common">Marine diatom</name>
    <dbReference type="NCBI Taxonomy" id="159749"/>
    <lineage>
        <taxon>Eukaryota</taxon>
        <taxon>Sar</taxon>
        <taxon>Stramenopiles</taxon>
        <taxon>Ochrophyta</taxon>
        <taxon>Bacillariophyta</taxon>
        <taxon>Coscinodiscophyceae</taxon>
        <taxon>Thalassiosirophycidae</taxon>
        <taxon>Thalassiosirales</taxon>
        <taxon>Thalassiosiraceae</taxon>
        <taxon>Thalassiosira</taxon>
    </lineage>
</organism>
<dbReference type="AlphaFoldDB" id="K0TJK7"/>